<dbReference type="Gene3D" id="3.40.50.720">
    <property type="entry name" value="NAD(P)-binding Rossmann-like Domain"/>
    <property type="match status" value="1"/>
</dbReference>
<dbReference type="AlphaFoldDB" id="A0AAD7VU52"/>
<organism evidence="2 3">
    <name type="scientific">Lipomyces tetrasporus</name>
    <dbReference type="NCBI Taxonomy" id="54092"/>
    <lineage>
        <taxon>Eukaryota</taxon>
        <taxon>Fungi</taxon>
        <taxon>Dikarya</taxon>
        <taxon>Ascomycota</taxon>
        <taxon>Saccharomycotina</taxon>
        <taxon>Lipomycetes</taxon>
        <taxon>Lipomycetales</taxon>
        <taxon>Lipomycetaceae</taxon>
        <taxon>Lipomyces</taxon>
    </lineage>
</organism>
<accession>A0AAD7VU52</accession>
<dbReference type="GeneID" id="80884831"/>
<dbReference type="Proteomes" id="UP001217417">
    <property type="component" value="Unassembled WGS sequence"/>
</dbReference>
<protein>
    <submittedName>
        <fullName evidence="2">Short-chain dehydrogenase</fullName>
    </submittedName>
</protein>
<dbReference type="RefSeq" id="XP_056044275.1">
    <property type="nucleotide sequence ID" value="XM_056189665.1"/>
</dbReference>
<keyword evidence="3" id="KW-1185">Reference proteome</keyword>
<dbReference type="SUPFAM" id="SSF51735">
    <property type="entry name" value="NAD(P)-binding Rossmann-fold domains"/>
    <property type="match status" value="1"/>
</dbReference>
<proteinExistence type="predicted"/>
<dbReference type="PANTHER" id="PTHR43157">
    <property type="entry name" value="PHOSPHATIDYLINOSITOL-GLYCAN BIOSYNTHESIS CLASS F PROTEIN-RELATED"/>
    <property type="match status" value="1"/>
</dbReference>
<dbReference type="PANTHER" id="PTHR43157:SF31">
    <property type="entry name" value="PHOSPHATIDYLINOSITOL-GLYCAN BIOSYNTHESIS CLASS F PROTEIN"/>
    <property type="match status" value="1"/>
</dbReference>
<dbReference type="GO" id="GO:0016491">
    <property type="term" value="F:oxidoreductase activity"/>
    <property type="evidence" value="ECO:0007669"/>
    <property type="project" value="UniProtKB-KW"/>
</dbReference>
<gene>
    <name evidence="2" type="ORF">POJ06DRAFT_275866</name>
</gene>
<dbReference type="Pfam" id="PF00106">
    <property type="entry name" value="adh_short"/>
    <property type="match status" value="1"/>
</dbReference>
<comment type="caution">
    <text evidence="2">The sequence shown here is derived from an EMBL/GenBank/DDBJ whole genome shotgun (WGS) entry which is preliminary data.</text>
</comment>
<dbReference type="EMBL" id="JARPMG010000005">
    <property type="protein sequence ID" value="KAJ8100825.1"/>
    <property type="molecule type" value="Genomic_DNA"/>
</dbReference>
<sequence>MSVTEFARNLFYEQYCLSIPKPTDSFSHKTVIITGANTGLGKEAARHISRLGCTRLILGVRNTTAGEEARKEILATTSAPESGIAVWKVDLGSFDSVAEFVKRAFRELDRLDVLICNAGINTKQFAEAEGHERMLTVNVLSTYLMASRLLPLLEKTAAVGPVAGDPDPRPPHLSIVCSDTHLLSKFPERNESPDKILAAITANCKNDSSRFGRQYPTSKLLVILLVRDMVYRQKRSGPSTGINAAAKPQEKCPVIINAPNPGLCHSNLTREMPGFAVRVIKTIFRARPTEMGGGALVNAASAGWETNGQYLSSSIVQKGGASTWDSALGEKLCTAVEEYLKTVDTTGH</sequence>
<dbReference type="PRINTS" id="PR00081">
    <property type="entry name" value="GDHRDH"/>
</dbReference>
<dbReference type="InterPro" id="IPR002347">
    <property type="entry name" value="SDR_fam"/>
</dbReference>
<reference evidence="2" key="1">
    <citation type="submission" date="2023-03" db="EMBL/GenBank/DDBJ databases">
        <title>Near-Complete genome sequence of Lipomyces tetrasporous NRRL Y-64009, an oleaginous yeast capable of growing on lignocellulosic hydrolysates.</title>
        <authorList>
            <consortium name="Lawrence Berkeley National Laboratory"/>
            <person name="Jagtap S.S."/>
            <person name="Liu J.-J."/>
            <person name="Walukiewicz H.E."/>
            <person name="Pangilinan J."/>
            <person name="Lipzen A."/>
            <person name="Ahrendt S."/>
            <person name="Koriabine M."/>
            <person name="Cobaugh K."/>
            <person name="Salamov A."/>
            <person name="Yoshinaga Y."/>
            <person name="Ng V."/>
            <person name="Daum C."/>
            <person name="Grigoriev I.V."/>
            <person name="Slininger P.J."/>
            <person name="Dien B.S."/>
            <person name="Jin Y.-S."/>
            <person name="Rao C.V."/>
        </authorList>
    </citation>
    <scope>NUCLEOTIDE SEQUENCE</scope>
    <source>
        <strain evidence="2">NRRL Y-64009</strain>
    </source>
</reference>
<evidence type="ECO:0000313" key="2">
    <source>
        <dbReference type="EMBL" id="KAJ8100825.1"/>
    </source>
</evidence>
<evidence type="ECO:0000256" key="1">
    <source>
        <dbReference type="ARBA" id="ARBA00023002"/>
    </source>
</evidence>
<dbReference type="InterPro" id="IPR036291">
    <property type="entry name" value="NAD(P)-bd_dom_sf"/>
</dbReference>
<evidence type="ECO:0000313" key="3">
    <source>
        <dbReference type="Proteomes" id="UP001217417"/>
    </source>
</evidence>
<keyword evidence="1" id="KW-0560">Oxidoreductase</keyword>
<name>A0AAD7VU52_9ASCO</name>